<dbReference type="InterPro" id="IPR036875">
    <property type="entry name" value="Znf_CCHC_sf"/>
</dbReference>
<dbReference type="AlphaFoldDB" id="A0A565AVD2"/>
<dbReference type="Proteomes" id="UP000489600">
    <property type="component" value="Unassembled WGS sequence"/>
</dbReference>
<reference evidence="3" key="1">
    <citation type="submission" date="2019-07" db="EMBL/GenBank/DDBJ databases">
        <authorList>
            <person name="Dittberner H."/>
        </authorList>
    </citation>
    <scope>NUCLEOTIDE SEQUENCE [LARGE SCALE GENOMIC DNA]</scope>
</reference>
<dbReference type="GO" id="GO:0003676">
    <property type="term" value="F:nucleic acid binding"/>
    <property type="evidence" value="ECO:0007669"/>
    <property type="project" value="InterPro"/>
</dbReference>
<keyword evidence="1" id="KW-0863">Zinc-finger</keyword>
<evidence type="ECO:0000259" key="2">
    <source>
        <dbReference type="PROSITE" id="PS50158"/>
    </source>
</evidence>
<keyword evidence="4" id="KW-1185">Reference proteome</keyword>
<dbReference type="GO" id="GO:0008270">
    <property type="term" value="F:zinc ion binding"/>
    <property type="evidence" value="ECO:0007669"/>
    <property type="project" value="UniProtKB-KW"/>
</dbReference>
<sequence length="201" mass="23496">MLDSDELAKPKSPEDYQGLYNLWTQLSKAKIKLAQEIINFISLKEELELGHSQRSHSVKRTGRVSKLTKEDNVRMLHAELRKKKEDANIGKTCLAKKYKIVKMLSTCSNWLDTTEKEDNSVKNNDSGGTVRCIPVAPQRPLTRETFKVKWERNRIDKRIFNGCFYCGKSGHSWKKCFKRKKKIQQLWNLKKCWMEPTRAGY</sequence>
<evidence type="ECO:0000313" key="4">
    <source>
        <dbReference type="Proteomes" id="UP000489600"/>
    </source>
</evidence>
<proteinExistence type="predicted"/>
<gene>
    <name evidence="3" type="ORF">ANE_LOCUS3309</name>
</gene>
<dbReference type="EMBL" id="CABITT030000001">
    <property type="protein sequence ID" value="VVA92864.1"/>
    <property type="molecule type" value="Genomic_DNA"/>
</dbReference>
<dbReference type="SUPFAM" id="SSF57756">
    <property type="entry name" value="Retrovirus zinc finger-like domains"/>
    <property type="match status" value="1"/>
</dbReference>
<keyword evidence="1" id="KW-0862">Zinc</keyword>
<feature type="domain" description="CCHC-type" evidence="2">
    <location>
        <begin position="163"/>
        <end position="176"/>
    </location>
</feature>
<name>A0A565AVD2_9BRAS</name>
<evidence type="ECO:0000313" key="3">
    <source>
        <dbReference type="EMBL" id="VVA92864.1"/>
    </source>
</evidence>
<accession>A0A565AVD2</accession>
<evidence type="ECO:0000256" key="1">
    <source>
        <dbReference type="PROSITE-ProRule" id="PRU00047"/>
    </source>
</evidence>
<keyword evidence="1" id="KW-0479">Metal-binding</keyword>
<dbReference type="InterPro" id="IPR001878">
    <property type="entry name" value="Znf_CCHC"/>
</dbReference>
<dbReference type="PROSITE" id="PS50158">
    <property type="entry name" value="ZF_CCHC"/>
    <property type="match status" value="1"/>
</dbReference>
<organism evidence="3 4">
    <name type="scientific">Arabis nemorensis</name>
    <dbReference type="NCBI Taxonomy" id="586526"/>
    <lineage>
        <taxon>Eukaryota</taxon>
        <taxon>Viridiplantae</taxon>
        <taxon>Streptophyta</taxon>
        <taxon>Embryophyta</taxon>
        <taxon>Tracheophyta</taxon>
        <taxon>Spermatophyta</taxon>
        <taxon>Magnoliopsida</taxon>
        <taxon>eudicotyledons</taxon>
        <taxon>Gunneridae</taxon>
        <taxon>Pentapetalae</taxon>
        <taxon>rosids</taxon>
        <taxon>malvids</taxon>
        <taxon>Brassicales</taxon>
        <taxon>Brassicaceae</taxon>
        <taxon>Arabideae</taxon>
        <taxon>Arabis</taxon>
    </lineage>
</organism>
<protein>
    <recommendedName>
        <fullName evidence="2">CCHC-type domain-containing protein</fullName>
    </recommendedName>
</protein>
<comment type="caution">
    <text evidence="3">The sequence shown here is derived from an EMBL/GenBank/DDBJ whole genome shotgun (WGS) entry which is preliminary data.</text>
</comment>